<comment type="caution">
    <text evidence="2">The sequence shown here is derived from an EMBL/GenBank/DDBJ whole genome shotgun (WGS) entry which is preliminary data.</text>
</comment>
<reference evidence="2" key="1">
    <citation type="journal article" date="2020" name="BMC Genomics">
        <title>Correction to: Identification and distribution of gene clusters required for synthesis of sphingolipid metabolism inhibitors in diverse species of the filamentous fungus Fusarium.</title>
        <authorList>
            <person name="Kim H.S."/>
            <person name="Lohmar J.M."/>
            <person name="Busman M."/>
            <person name="Brown D.W."/>
            <person name="Naumann T.A."/>
            <person name="Divon H.H."/>
            <person name="Lysoe E."/>
            <person name="Uhlig S."/>
            <person name="Proctor R.H."/>
        </authorList>
    </citation>
    <scope>NUCLEOTIDE SEQUENCE</scope>
    <source>
        <strain evidence="2">NRRL 22465</strain>
    </source>
</reference>
<dbReference type="InterPro" id="IPR050563">
    <property type="entry name" value="4-hydroxybenzoyl-CoA_TE"/>
</dbReference>
<name>A0A8H4UU61_9HYPO</name>
<evidence type="ECO:0000256" key="1">
    <source>
        <dbReference type="SAM" id="MobiDB-lite"/>
    </source>
</evidence>
<dbReference type="CDD" id="cd00586">
    <property type="entry name" value="4HBT"/>
    <property type="match status" value="1"/>
</dbReference>
<feature type="region of interest" description="Disordered" evidence="1">
    <location>
        <begin position="23"/>
        <end position="46"/>
    </location>
</feature>
<dbReference type="Gene3D" id="3.10.129.10">
    <property type="entry name" value="Hotdog Thioesterase"/>
    <property type="match status" value="1"/>
</dbReference>
<dbReference type="PANTHER" id="PTHR31793">
    <property type="entry name" value="4-HYDROXYBENZOYL-COA THIOESTERASE FAMILY MEMBER"/>
    <property type="match status" value="1"/>
</dbReference>
<dbReference type="PANTHER" id="PTHR31793:SF39">
    <property type="entry name" value="THIOESTERASE_THIOL ESTER DEHYDRASE-ISOMERASE"/>
    <property type="match status" value="1"/>
</dbReference>
<dbReference type="Proteomes" id="UP000635477">
    <property type="component" value="Unassembled WGS sequence"/>
</dbReference>
<feature type="region of interest" description="Disordered" evidence="1">
    <location>
        <begin position="280"/>
        <end position="354"/>
    </location>
</feature>
<feature type="compositionally biased region" description="Low complexity" evidence="1">
    <location>
        <begin position="308"/>
        <end position="332"/>
    </location>
</feature>
<dbReference type="InterPro" id="IPR029069">
    <property type="entry name" value="HotDog_dom_sf"/>
</dbReference>
<dbReference type="OrthoDB" id="5538558at2759"/>
<feature type="compositionally biased region" description="Basic and acidic residues" evidence="1">
    <location>
        <begin position="295"/>
        <end position="305"/>
    </location>
</feature>
<protein>
    <recommendedName>
        <fullName evidence="4">Thioesterase</fullName>
    </recommendedName>
</protein>
<sequence length="354" mass="40386">MATIARIPRYFRGPATKALVRPTRCFSTDSTSSTEGLPSKEQSHRQPFQSAYSSRWLSDLLYRMRWLQNRSKVLPARASNDLKELQKQVGSSWINMYAGHQGFLASPNVRGLDRHEVSWGEMDSMGHVNNVVYNRYAESGRVNWLRTFAHTNHSTQRRLWDELMTPKGVGLILRSIRTDYKFPMTYPDRVTVLHRLIHAPSQDANHIWLESIILSERHRRVAAKTFEDIVVYDYNAEKKVPLEGFMVEAFRKVWQRQESCRRDQEKKIEECHTALAELEALLPEENSPSQPWVPRGREGTVEDPAKLASEASQESPVESSSDSPSDTPEQSSAEGSVKDSGESTSEEPTPPSKE</sequence>
<evidence type="ECO:0008006" key="4">
    <source>
        <dbReference type="Google" id="ProtNLM"/>
    </source>
</evidence>
<keyword evidence="3" id="KW-1185">Reference proteome</keyword>
<gene>
    <name evidence="2" type="ORF">FZEAL_1084</name>
</gene>
<dbReference type="EMBL" id="JABEYC010000062">
    <property type="protein sequence ID" value="KAF4983549.1"/>
    <property type="molecule type" value="Genomic_DNA"/>
</dbReference>
<dbReference type="Pfam" id="PF13279">
    <property type="entry name" value="4HBT_2"/>
    <property type="match status" value="1"/>
</dbReference>
<organism evidence="2 3">
    <name type="scientific">Fusarium zealandicum</name>
    <dbReference type="NCBI Taxonomy" id="1053134"/>
    <lineage>
        <taxon>Eukaryota</taxon>
        <taxon>Fungi</taxon>
        <taxon>Dikarya</taxon>
        <taxon>Ascomycota</taxon>
        <taxon>Pezizomycotina</taxon>
        <taxon>Sordariomycetes</taxon>
        <taxon>Hypocreomycetidae</taxon>
        <taxon>Hypocreales</taxon>
        <taxon>Nectriaceae</taxon>
        <taxon>Fusarium</taxon>
        <taxon>Fusarium staphyleae species complex</taxon>
    </lineage>
</organism>
<feature type="compositionally biased region" description="Polar residues" evidence="1">
    <location>
        <begin position="25"/>
        <end position="36"/>
    </location>
</feature>
<dbReference type="SUPFAM" id="SSF54637">
    <property type="entry name" value="Thioesterase/thiol ester dehydrase-isomerase"/>
    <property type="match status" value="1"/>
</dbReference>
<evidence type="ECO:0000313" key="3">
    <source>
        <dbReference type="Proteomes" id="UP000635477"/>
    </source>
</evidence>
<dbReference type="AlphaFoldDB" id="A0A8H4UU61"/>
<reference evidence="2" key="2">
    <citation type="submission" date="2020-05" db="EMBL/GenBank/DDBJ databases">
        <authorList>
            <person name="Kim H.-S."/>
            <person name="Proctor R.H."/>
            <person name="Brown D.W."/>
        </authorList>
    </citation>
    <scope>NUCLEOTIDE SEQUENCE</scope>
    <source>
        <strain evidence="2">NRRL 22465</strain>
    </source>
</reference>
<evidence type="ECO:0000313" key="2">
    <source>
        <dbReference type="EMBL" id="KAF4983549.1"/>
    </source>
</evidence>
<proteinExistence type="predicted"/>
<accession>A0A8H4UU61</accession>
<dbReference type="GO" id="GO:0047617">
    <property type="term" value="F:fatty acyl-CoA hydrolase activity"/>
    <property type="evidence" value="ECO:0007669"/>
    <property type="project" value="TreeGrafter"/>
</dbReference>